<proteinExistence type="predicted"/>
<name>A0A386WSD6_9ACTN</name>
<dbReference type="AlphaFoldDB" id="A0A386WSD6"/>
<keyword evidence="3" id="KW-0732">Signal</keyword>
<feature type="transmembrane region" description="Helical" evidence="2">
    <location>
        <begin position="220"/>
        <end position="238"/>
    </location>
</feature>
<protein>
    <submittedName>
        <fullName evidence="4">Cell wall anchor protein</fullName>
    </submittedName>
</protein>
<evidence type="ECO:0000313" key="5">
    <source>
        <dbReference type="Proteomes" id="UP000267804"/>
    </source>
</evidence>
<evidence type="ECO:0000313" key="4">
    <source>
        <dbReference type="EMBL" id="AYF30842.1"/>
    </source>
</evidence>
<dbReference type="Pfam" id="PF03752">
    <property type="entry name" value="ALF"/>
    <property type="match status" value="1"/>
</dbReference>
<dbReference type="InterPro" id="IPR005506">
    <property type="entry name" value="DUF312_ALF"/>
</dbReference>
<reference evidence="4 5" key="1">
    <citation type="submission" date="2017-10" db="EMBL/GenBank/DDBJ databases">
        <title>Integration of genomic and chemical information greatly accelerates assignment of the full stereostructure of myelolactone, a potent inhibitor of myeloma from a marine-derived Micromonospora.</title>
        <authorList>
            <person name="Kim M.C."/>
            <person name="Machado H."/>
            <person name="Jensen P.R."/>
            <person name="Fenical W."/>
        </authorList>
    </citation>
    <scope>NUCLEOTIDE SEQUENCE [LARGE SCALE GENOMIC DNA]</scope>
    <source>
        <strain evidence="4 5">CNY-010</strain>
    </source>
</reference>
<feature type="chain" id="PRO_5017309340" evidence="3">
    <location>
        <begin position="25"/>
        <end position="247"/>
    </location>
</feature>
<dbReference type="KEGG" id="mtua:CSH63_26045"/>
<accession>A0A386WSD6</accession>
<dbReference type="NCBIfam" id="TIGR01167">
    <property type="entry name" value="LPXTG_anchor"/>
    <property type="match status" value="1"/>
</dbReference>
<gene>
    <name evidence="4" type="ORF">CSH63_26045</name>
</gene>
<feature type="region of interest" description="Disordered" evidence="1">
    <location>
        <begin position="159"/>
        <end position="211"/>
    </location>
</feature>
<feature type="compositionally biased region" description="Gly residues" evidence="1">
    <location>
        <begin position="198"/>
        <end position="211"/>
    </location>
</feature>
<sequence>MQWKVPAGALVALAFLIPAAPAAAQVASPGLNESCQTVERKVYKDFRELVTIDLDTATVSELRLLAYRLLAEAQAESLPVLPGEIEERLKGTSDDLRAYLKNVQDRWAIALRVRIGQTMTGAGPNVRAAAQKVLDDPSVEAYLAYLNNGLYEARALDCASQTPTPTPTPSQPTTTPTATPSATSTVVPPVTPSASVGAPGGDGGGEGGGLPVTGADTATVAGIGGALLLIGGASYVIGRRRRSRFVA</sequence>
<evidence type="ECO:0000256" key="1">
    <source>
        <dbReference type="SAM" id="MobiDB-lite"/>
    </source>
</evidence>
<feature type="signal peptide" evidence="3">
    <location>
        <begin position="1"/>
        <end position="24"/>
    </location>
</feature>
<feature type="compositionally biased region" description="Low complexity" evidence="1">
    <location>
        <begin position="171"/>
        <end position="197"/>
    </location>
</feature>
<dbReference type="RefSeq" id="WP_120572501.1">
    <property type="nucleotide sequence ID" value="NZ_CP024087.1"/>
</dbReference>
<keyword evidence="2" id="KW-1133">Transmembrane helix</keyword>
<dbReference type="Proteomes" id="UP000267804">
    <property type="component" value="Chromosome"/>
</dbReference>
<organism evidence="4 5">
    <name type="scientific">Micromonospora tulbaghiae</name>
    <dbReference type="NCBI Taxonomy" id="479978"/>
    <lineage>
        <taxon>Bacteria</taxon>
        <taxon>Bacillati</taxon>
        <taxon>Actinomycetota</taxon>
        <taxon>Actinomycetes</taxon>
        <taxon>Micromonosporales</taxon>
        <taxon>Micromonosporaceae</taxon>
        <taxon>Micromonospora</taxon>
    </lineage>
</organism>
<evidence type="ECO:0000256" key="3">
    <source>
        <dbReference type="SAM" id="SignalP"/>
    </source>
</evidence>
<keyword evidence="2" id="KW-0472">Membrane</keyword>
<evidence type="ECO:0000256" key="2">
    <source>
        <dbReference type="SAM" id="Phobius"/>
    </source>
</evidence>
<dbReference type="EMBL" id="CP024087">
    <property type="protein sequence ID" value="AYF30842.1"/>
    <property type="molecule type" value="Genomic_DNA"/>
</dbReference>
<keyword evidence="2" id="KW-0812">Transmembrane</keyword>